<accession>A0A2M8DSD5</accession>
<protein>
    <submittedName>
        <fullName evidence="1">Uncharacterized protein</fullName>
    </submittedName>
</protein>
<dbReference type="InterPro" id="IPR041164">
    <property type="entry name" value="LDcluster4"/>
</dbReference>
<dbReference type="EMBL" id="PFSY01000012">
    <property type="protein sequence ID" value="PJC02295.1"/>
    <property type="molecule type" value="Genomic_DNA"/>
</dbReference>
<comment type="caution">
    <text evidence="1">The sequence shown here is derived from an EMBL/GenBank/DDBJ whole genome shotgun (WGS) entry which is preliminary data.</text>
</comment>
<sequence length="174" mass="19508">MIKSVTIIGFWHQSKVGRARKYADEIGKVLAMNKIELISGAGTGISELVVNAYRYYGGKKYTAYLVAPKYMREVGEELGLKPDKIIKTNVDYPERNLIMARDSKLAIALTGNLGTLEEIIFNAKDYHHPVIVVEGFPIAKMVKALPDLKKRVIFIKDVQDIEKAILRASKNKTV</sequence>
<dbReference type="Pfam" id="PF18306">
    <property type="entry name" value="LDcluster4"/>
    <property type="match status" value="1"/>
</dbReference>
<gene>
    <name evidence="1" type="ORF">CO073_00225</name>
</gene>
<proteinExistence type="predicted"/>
<evidence type="ECO:0000313" key="2">
    <source>
        <dbReference type="Proteomes" id="UP000230136"/>
    </source>
</evidence>
<organism evidence="1 2">
    <name type="scientific">Candidatus Komeilibacteria bacterium CG_4_9_14_0_8_um_filter_36_9</name>
    <dbReference type="NCBI Taxonomy" id="1974473"/>
    <lineage>
        <taxon>Bacteria</taxon>
        <taxon>Candidatus Komeiliibacteriota</taxon>
    </lineage>
</organism>
<name>A0A2M8DSD5_9BACT</name>
<dbReference type="SUPFAM" id="SSF102405">
    <property type="entry name" value="MCP/YpsA-like"/>
    <property type="match status" value="1"/>
</dbReference>
<dbReference type="Gene3D" id="3.40.50.450">
    <property type="match status" value="1"/>
</dbReference>
<evidence type="ECO:0000313" key="1">
    <source>
        <dbReference type="EMBL" id="PJC02295.1"/>
    </source>
</evidence>
<dbReference type="AlphaFoldDB" id="A0A2M8DSD5"/>
<dbReference type="Proteomes" id="UP000230136">
    <property type="component" value="Unassembled WGS sequence"/>
</dbReference>
<reference evidence="2" key="1">
    <citation type="submission" date="2017-09" db="EMBL/GenBank/DDBJ databases">
        <title>Depth-based differentiation of microbial function through sediment-hosted aquifers and enrichment of novel symbionts in the deep terrestrial subsurface.</title>
        <authorList>
            <person name="Probst A.J."/>
            <person name="Ladd B."/>
            <person name="Jarett J.K."/>
            <person name="Geller-Mcgrath D.E."/>
            <person name="Sieber C.M.K."/>
            <person name="Emerson J.B."/>
            <person name="Anantharaman K."/>
            <person name="Thomas B.C."/>
            <person name="Malmstrom R."/>
            <person name="Stieglmeier M."/>
            <person name="Klingl A."/>
            <person name="Woyke T."/>
            <person name="Ryan C.M."/>
            <person name="Banfield J.F."/>
        </authorList>
    </citation>
    <scope>NUCLEOTIDE SEQUENCE [LARGE SCALE GENOMIC DNA]</scope>
</reference>